<protein>
    <submittedName>
        <fullName evidence="1">Putative RNA polymerase ECF-type sigma factor</fullName>
    </submittedName>
</protein>
<dbReference type="Gene3D" id="1.25.40.10">
    <property type="entry name" value="Tetratricopeptide repeat domain"/>
    <property type="match status" value="1"/>
</dbReference>
<dbReference type="eggNOG" id="COG4941">
    <property type="taxonomic scope" value="Bacteria"/>
</dbReference>
<dbReference type="Proteomes" id="UP000008366">
    <property type="component" value="Unassembled WGS sequence"/>
</dbReference>
<organism evidence="1 2">
    <name type="scientific">Kineosphaera limosa NBRC 100340</name>
    <dbReference type="NCBI Taxonomy" id="1184609"/>
    <lineage>
        <taxon>Bacteria</taxon>
        <taxon>Bacillati</taxon>
        <taxon>Actinomycetota</taxon>
        <taxon>Actinomycetes</taxon>
        <taxon>Micrococcales</taxon>
        <taxon>Dermatophilaceae</taxon>
        <taxon>Kineosphaera</taxon>
    </lineage>
</organism>
<proteinExistence type="predicted"/>
<dbReference type="PANTHER" id="PTHR47756">
    <property type="entry name" value="BLL6612 PROTEIN-RELATED"/>
    <property type="match status" value="1"/>
</dbReference>
<dbReference type="PANTHER" id="PTHR47756:SF2">
    <property type="entry name" value="BLL6612 PROTEIN"/>
    <property type="match status" value="1"/>
</dbReference>
<evidence type="ECO:0000313" key="2">
    <source>
        <dbReference type="Proteomes" id="UP000008366"/>
    </source>
</evidence>
<dbReference type="SUPFAM" id="SSF48452">
    <property type="entry name" value="TPR-like"/>
    <property type="match status" value="1"/>
</dbReference>
<accession>K6XDS1</accession>
<reference evidence="1 2" key="1">
    <citation type="submission" date="2012-08" db="EMBL/GenBank/DDBJ databases">
        <title>Whole genome shotgun sequence of Kineosphaera limosa NBRC 100340.</title>
        <authorList>
            <person name="Yoshida I."/>
            <person name="Isaki S."/>
            <person name="Hosoyama A."/>
            <person name="Tsuchikane K."/>
            <person name="Katsumata H."/>
            <person name="Ando Y."/>
            <person name="Ohji S."/>
            <person name="Hamada M."/>
            <person name="Tamura T."/>
            <person name="Yamazoe A."/>
            <person name="Yamazaki S."/>
            <person name="Fujita N."/>
        </authorList>
    </citation>
    <scope>NUCLEOTIDE SEQUENCE [LARGE SCALE GENOMIC DNA]</scope>
    <source>
        <strain evidence="1 2">NBRC 100340</strain>
    </source>
</reference>
<comment type="caution">
    <text evidence="1">The sequence shown here is derived from an EMBL/GenBank/DDBJ whole genome shotgun (WGS) entry which is preliminary data.</text>
</comment>
<keyword evidence="2" id="KW-1185">Reference proteome</keyword>
<sequence>MRSCIAAVADGGAPPGRYQLLAAINAVHTDAASVRDTDWGQIVALYDRLRRLDPSPIVRLNWAVALAEVEGPGRALTELDLLAEALADYHAFHAAHADLLRRVGRTAEATAAYDRAISLSGNPAERALLSGRRDRLLG</sequence>
<dbReference type="STRING" id="1184609.KILIM_053_00310"/>
<dbReference type="AlphaFoldDB" id="K6XDS1"/>
<evidence type="ECO:0000313" key="1">
    <source>
        <dbReference type="EMBL" id="GAB96979.1"/>
    </source>
</evidence>
<dbReference type="EMBL" id="BAHD01000053">
    <property type="protein sequence ID" value="GAB96979.1"/>
    <property type="molecule type" value="Genomic_DNA"/>
</dbReference>
<dbReference type="InterPro" id="IPR011990">
    <property type="entry name" value="TPR-like_helical_dom_sf"/>
</dbReference>
<gene>
    <name evidence="1" type="ORF">KILIM_053_00310</name>
</gene>
<name>K6XDS1_9MICO</name>